<keyword evidence="1" id="KW-1133">Transmembrane helix</keyword>
<evidence type="ECO:0000259" key="2">
    <source>
        <dbReference type="Pfam" id="PF10102"/>
    </source>
</evidence>
<protein>
    <submittedName>
        <fullName evidence="3">DUF2341 domain-containing protein</fullName>
    </submittedName>
</protein>
<gene>
    <name evidence="3" type="ORF">EYH21_00400</name>
</gene>
<feature type="domain" description="DUF2341" evidence="2">
    <location>
        <begin position="157"/>
        <end position="233"/>
    </location>
</feature>
<feature type="transmembrane region" description="Helical" evidence="1">
    <location>
        <begin position="12"/>
        <end position="37"/>
    </location>
</feature>
<reference evidence="3" key="1">
    <citation type="journal article" date="2020" name="ISME J.">
        <title>Gammaproteobacteria mediating utilization of methyl-, sulfur- and petroleum organic compounds in deep ocean hydrothermal plumes.</title>
        <authorList>
            <person name="Zhou Z."/>
            <person name="Liu Y."/>
            <person name="Pan J."/>
            <person name="Cron B.R."/>
            <person name="Toner B.M."/>
            <person name="Anantharaman K."/>
            <person name="Breier J.A."/>
            <person name="Dick G.J."/>
            <person name="Li M."/>
        </authorList>
    </citation>
    <scope>NUCLEOTIDE SEQUENCE</scope>
    <source>
        <strain evidence="3">SZUA-1471</strain>
    </source>
</reference>
<evidence type="ECO:0000256" key="1">
    <source>
        <dbReference type="SAM" id="Phobius"/>
    </source>
</evidence>
<dbReference type="Proteomes" id="UP000618343">
    <property type="component" value="Unassembled WGS sequence"/>
</dbReference>
<organism evidence="3 4">
    <name type="scientific">Methanothermococcus okinawensis</name>
    <dbReference type="NCBI Taxonomy" id="155863"/>
    <lineage>
        <taxon>Archaea</taxon>
        <taxon>Methanobacteriati</taxon>
        <taxon>Methanobacteriota</taxon>
        <taxon>Methanomada group</taxon>
        <taxon>Methanococci</taxon>
        <taxon>Methanococcales</taxon>
        <taxon>Methanococcaceae</taxon>
        <taxon>Methanothermococcus</taxon>
    </lineage>
</organism>
<keyword evidence="1" id="KW-0812">Transmembrane</keyword>
<sequence length="640" mass="74783">MLGLSKLKSNKGYIFTMEAVIVVTIALLLFYFAYFAITHNVLTFHETKRNIETFEKSNLRADKIFKDHEFPSNSYVPDYMRFVDRVRESYYTSRDTIPGTFDPYSVRGTEYEGNISYEGTWEYIITIYNPNNYDLKDFQVLVTLTPSNFNFDFSPDGKGISFWEGNRKIPYWIEIWEYNRLGRVWIRVGRIKANSYTVVYLRKGQGGGSNAGGNGEEVFIFFEDFERESNKWKILKGEWVIVEDNELPFYNGGRRKNHVAYLDSYGNKEKDKYRSMISSEPLRVSDGDIYILEAVVKGHTGAVGGSADSPDTMVGFYATPNVDPYVDPDYYSTNYEFYNSFTGYRQIFAICRNYREKAIYLSNIFTYDNVWYHEKFILEHSNDPKDRICNASIWKFFNGYYGDPNPNDNRYSMVKTRCSVTKSPSQQRYILLGTGEGTHSEVYWFDNVRVRKYAPRIHVTVEENIWKSVKNITRTSPYYFENIPHVESNVNVITVIYPKYNFSNIYVKTENRLVPVKMWRYPNEMEIREDISMGEILYFGTRRPSNLEYIRVSAREPVSAVISVNGIPFKMKIDSTPRISDFGKVINVHSWDINQPNEIKILEISKDVPITLDIKYSDPSTIYVLKFKPINISCIMPLEN</sequence>
<dbReference type="Pfam" id="PF10102">
    <property type="entry name" value="DUF2341"/>
    <property type="match status" value="1"/>
</dbReference>
<proteinExistence type="predicted"/>
<comment type="caution">
    <text evidence="3">The sequence shown here is derived from an EMBL/GenBank/DDBJ whole genome shotgun (WGS) entry which is preliminary data.</text>
</comment>
<dbReference type="EMBL" id="DQUO01000002">
    <property type="protein sequence ID" value="HIP90752.1"/>
    <property type="molecule type" value="Genomic_DNA"/>
</dbReference>
<accession>A0A832ZHR8</accession>
<evidence type="ECO:0000313" key="4">
    <source>
        <dbReference type="Proteomes" id="UP000618343"/>
    </source>
</evidence>
<dbReference type="InterPro" id="IPR018765">
    <property type="entry name" value="DUF2341"/>
</dbReference>
<name>A0A832ZHR8_9EURY</name>
<keyword evidence="1" id="KW-0472">Membrane</keyword>
<evidence type="ECO:0000313" key="3">
    <source>
        <dbReference type="EMBL" id="HIP90752.1"/>
    </source>
</evidence>
<dbReference type="AlphaFoldDB" id="A0A832ZHR8"/>